<dbReference type="AlphaFoldDB" id="A0ABD5VA38"/>
<evidence type="ECO:0000313" key="3">
    <source>
        <dbReference type="Proteomes" id="UP001596395"/>
    </source>
</evidence>
<feature type="region of interest" description="Disordered" evidence="1">
    <location>
        <begin position="22"/>
        <end position="85"/>
    </location>
</feature>
<dbReference type="PROSITE" id="PS51257">
    <property type="entry name" value="PROKAR_LIPOPROTEIN"/>
    <property type="match status" value="1"/>
</dbReference>
<dbReference type="Proteomes" id="UP001596395">
    <property type="component" value="Unassembled WGS sequence"/>
</dbReference>
<organism evidence="2 3">
    <name type="scientific">Halorubellus litoreus</name>
    <dbReference type="NCBI Taxonomy" id="755308"/>
    <lineage>
        <taxon>Archaea</taxon>
        <taxon>Methanobacteriati</taxon>
        <taxon>Methanobacteriota</taxon>
        <taxon>Stenosarchaea group</taxon>
        <taxon>Halobacteria</taxon>
        <taxon>Halobacteriales</taxon>
        <taxon>Halorubellaceae</taxon>
        <taxon>Halorubellus</taxon>
    </lineage>
</organism>
<keyword evidence="3" id="KW-1185">Reference proteome</keyword>
<dbReference type="RefSeq" id="WP_336349387.1">
    <property type="nucleotide sequence ID" value="NZ_JAZAQL010000001.1"/>
</dbReference>
<dbReference type="EMBL" id="JBHSXN010000001">
    <property type="protein sequence ID" value="MFC6952409.1"/>
    <property type="molecule type" value="Genomic_DNA"/>
</dbReference>
<gene>
    <name evidence="2" type="ORF">ACFQGB_06000</name>
</gene>
<evidence type="ECO:0000256" key="1">
    <source>
        <dbReference type="SAM" id="MobiDB-lite"/>
    </source>
</evidence>
<comment type="caution">
    <text evidence="2">The sequence shown here is derived from an EMBL/GenBank/DDBJ whole genome shotgun (WGS) entry which is preliminary data.</text>
</comment>
<name>A0ABD5VA38_9EURY</name>
<reference evidence="2 3" key="1">
    <citation type="journal article" date="2019" name="Int. J. Syst. Evol. Microbiol.">
        <title>The Global Catalogue of Microorganisms (GCM) 10K type strain sequencing project: providing services to taxonomists for standard genome sequencing and annotation.</title>
        <authorList>
            <consortium name="The Broad Institute Genomics Platform"/>
            <consortium name="The Broad Institute Genome Sequencing Center for Infectious Disease"/>
            <person name="Wu L."/>
            <person name="Ma J."/>
        </authorList>
    </citation>
    <scope>NUCLEOTIDE SEQUENCE [LARGE SCALE GENOMIC DNA]</scope>
    <source>
        <strain evidence="2 3">GX26</strain>
    </source>
</reference>
<feature type="compositionally biased region" description="Low complexity" evidence="1">
    <location>
        <begin position="28"/>
        <end position="78"/>
    </location>
</feature>
<protein>
    <submittedName>
        <fullName evidence="2">Uncharacterized protein</fullName>
    </submittedName>
</protein>
<sequence>MRSTAAPVLVALLVALAGCGTAVPGTNSTPDATTAGDGTAEAATTASDDSGATTSTAATTTTTTARSTAAGTTTTSEAVDGDLPPGVNASGIVDAGTLWSAHTEVAYDGDGYEHVLALAGDAGNRTTIRLRASANASRALAAFENGTATEYAWFADGGNRSATWNTTSPERAYYERAGLSSVGPALVVAVAESYPAYVLRRVAVEPAGTVERDGRTYVRLRATGVAESETGGGVFEPSLPSDEYADANGTVLVSREGFVASMDLSLDPADGGTALSVTMNATRTAPAVEPPDWLGDAPALSTSVVERTDRGEPLLLAVENAGDVAVSTGATLSIGKTGFDFGNVTLSEPIAPGETAYVSLDGNSTFDADVEVAVGDRPTVAGDAPDFGSASGVVVTVVDGNVTAAVGLPENETTTAAAAAVASERAVAATPAVERAAGTALPQSSNARRVS</sequence>
<evidence type="ECO:0000313" key="2">
    <source>
        <dbReference type="EMBL" id="MFC6952409.1"/>
    </source>
</evidence>
<proteinExistence type="predicted"/>
<accession>A0ABD5VA38</accession>